<reference evidence="13" key="1">
    <citation type="submission" date="2017-09" db="EMBL/GenBank/DDBJ databases">
        <title>Depth-based differentiation of microbial function through sediment-hosted aquifers and enrichment of novel symbionts in the deep terrestrial subsurface.</title>
        <authorList>
            <person name="Probst A.J."/>
            <person name="Ladd B."/>
            <person name="Jarett J.K."/>
            <person name="Geller-Mcgrath D.E."/>
            <person name="Sieber C.M.K."/>
            <person name="Emerson J.B."/>
            <person name="Anantharaman K."/>
            <person name="Thomas B.C."/>
            <person name="Malmstrom R."/>
            <person name="Stieglmeier M."/>
            <person name="Klingl A."/>
            <person name="Woyke T."/>
            <person name="Ryan C.M."/>
            <person name="Banfield J.F."/>
        </authorList>
    </citation>
    <scope>NUCLEOTIDE SEQUENCE [LARGE SCALE GENOMIC DNA]</scope>
</reference>
<dbReference type="Pfam" id="PF00586">
    <property type="entry name" value="AIRS"/>
    <property type="match status" value="2"/>
</dbReference>
<feature type="domain" description="PurM-like C-terminal" evidence="10">
    <location>
        <begin position="824"/>
        <end position="973"/>
    </location>
</feature>
<dbReference type="Gene3D" id="3.30.1330.10">
    <property type="entry name" value="PurM-like, N-terminal domain"/>
    <property type="match status" value="2"/>
</dbReference>
<dbReference type="InterPro" id="IPR036921">
    <property type="entry name" value="PurM-like_N_sf"/>
</dbReference>
<evidence type="ECO:0000256" key="6">
    <source>
        <dbReference type="ARBA" id="ARBA00022840"/>
    </source>
</evidence>
<dbReference type="PANTHER" id="PTHR43555:SF1">
    <property type="entry name" value="PHOSPHORIBOSYLFORMYLGLYCINAMIDINE SYNTHASE SUBUNIT PURL"/>
    <property type="match status" value="1"/>
</dbReference>
<dbReference type="CDD" id="cd02203">
    <property type="entry name" value="PurL_repeat1"/>
    <property type="match status" value="1"/>
</dbReference>
<keyword evidence="5 8" id="KW-0658">Purine biosynthesis</keyword>
<evidence type="ECO:0000256" key="3">
    <source>
        <dbReference type="ARBA" id="ARBA00022723"/>
    </source>
</evidence>
<dbReference type="GO" id="GO:0005524">
    <property type="term" value="F:ATP binding"/>
    <property type="evidence" value="ECO:0007669"/>
    <property type="project" value="UniProtKB-UniRule"/>
</dbReference>
<comment type="subunit">
    <text evidence="8">Monomer. Part of the FGAM synthase complex composed of 1 PurL, 1 PurQ and 2 PurS subunits.</text>
</comment>
<proteinExistence type="inferred from homology"/>
<keyword evidence="4 8" id="KW-0547">Nucleotide-binding</keyword>
<feature type="domain" description="PurM-like N-terminal" evidence="9">
    <location>
        <begin position="295"/>
        <end position="420"/>
    </location>
</feature>
<feature type="domain" description="PurM-like N-terminal" evidence="9">
    <location>
        <begin position="681"/>
        <end position="780"/>
    </location>
</feature>
<dbReference type="AlphaFoldDB" id="A0A2J0N2L5"/>
<dbReference type="Pfam" id="PF18072">
    <property type="entry name" value="FGAR-AT_linker"/>
    <property type="match status" value="1"/>
</dbReference>
<evidence type="ECO:0000256" key="1">
    <source>
        <dbReference type="ARBA" id="ARBA00022490"/>
    </source>
</evidence>
<dbReference type="InterPro" id="IPR010918">
    <property type="entry name" value="PurM-like_C_dom"/>
</dbReference>
<dbReference type="CDD" id="cd02204">
    <property type="entry name" value="PurL_repeat2"/>
    <property type="match status" value="1"/>
</dbReference>
<dbReference type="PANTHER" id="PTHR43555">
    <property type="entry name" value="PHOSPHORIBOSYLFORMYLGLYCINAMIDINE SYNTHASE SUBUNIT PURL"/>
    <property type="match status" value="1"/>
</dbReference>
<comment type="function">
    <text evidence="8">Part of the phosphoribosylformylglycinamidine synthase complex involved in the purines biosynthetic pathway. Catalyzes the ATP-dependent conversion of formylglycinamide ribonucleotide (FGAR) and glutamine to yield formylglycinamidine ribonucleotide (FGAM) and glutamate. The FGAM synthase complex is composed of three subunits. PurQ produces an ammonia molecule by converting glutamine to glutamate. PurL transfers the ammonia molecule to FGAR to form FGAM in an ATP-dependent manner. PurS interacts with PurQ and PurL and is thought to assist in the transfer of the ammonia molecule from PurQ to PurL.</text>
</comment>
<dbReference type="Gene3D" id="3.30.1280.10">
    <property type="entry name" value="Phosphoribosylformylglycinamidine synthase subunit PurS"/>
    <property type="match status" value="1"/>
</dbReference>
<feature type="binding site" evidence="8">
    <location>
        <begin position="551"/>
        <end position="553"/>
    </location>
    <ligand>
        <name>substrate</name>
    </ligand>
</feature>
<feature type="binding site" evidence="8">
    <location>
        <position position="779"/>
    </location>
    <ligand>
        <name>substrate</name>
    </ligand>
</feature>
<evidence type="ECO:0000256" key="8">
    <source>
        <dbReference type="HAMAP-Rule" id="MF_00420"/>
    </source>
</evidence>
<keyword evidence="2 8" id="KW-0436">Ligase</keyword>
<gene>
    <name evidence="8" type="primary">purL</name>
    <name evidence="12" type="ORF">CO033_03305</name>
</gene>
<keyword evidence="1 8" id="KW-0963">Cytoplasm</keyword>
<dbReference type="GO" id="GO:0004642">
    <property type="term" value="F:phosphoribosylformylglycinamidine synthase activity"/>
    <property type="evidence" value="ECO:0007669"/>
    <property type="project" value="UniProtKB-UniRule"/>
</dbReference>
<organism evidence="12 13">
    <name type="scientific">Candidatus Nomurabacteria bacterium CG_4_9_14_0_2_um_filter_32_10</name>
    <dbReference type="NCBI Taxonomy" id="1974729"/>
    <lineage>
        <taxon>Bacteria</taxon>
        <taxon>Candidatus Nomuraibacteriota</taxon>
    </lineage>
</organism>
<dbReference type="Gene3D" id="1.10.8.750">
    <property type="entry name" value="Phosphoribosylformylglycinamidine synthase, linker domain"/>
    <property type="match status" value="1"/>
</dbReference>
<dbReference type="Gene3D" id="3.90.650.10">
    <property type="entry name" value="PurM-like C-terminal domain"/>
    <property type="match status" value="2"/>
</dbReference>
<evidence type="ECO:0000256" key="4">
    <source>
        <dbReference type="ARBA" id="ARBA00022741"/>
    </source>
</evidence>
<dbReference type="GO" id="GO:0000287">
    <property type="term" value="F:magnesium ion binding"/>
    <property type="evidence" value="ECO:0007669"/>
    <property type="project" value="UniProtKB-UniRule"/>
</dbReference>
<evidence type="ECO:0000259" key="9">
    <source>
        <dbReference type="Pfam" id="PF00586"/>
    </source>
</evidence>
<feature type="binding site" evidence="8">
    <location>
        <position position="776"/>
    </location>
    <ligand>
        <name>ATP</name>
        <dbReference type="ChEBI" id="CHEBI:30616"/>
    </ligand>
</feature>
<dbReference type="InterPro" id="IPR036604">
    <property type="entry name" value="PurS-like_sf"/>
</dbReference>
<comment type="caution">
    <text evidence="8">Lacks conserved residue(s) required for the propagation of feature annotation.</text>
</comment>
<dbReference type="EC" id="6.3.5.3" evidence="8"/>
<dbReference type="SUPFAM" id="SSF55326">
    <property type="entry name" value="PurM N-terminal domain-like"/>
    <property type="match status" value="2"/>
</dbReference>
<dbReference type="InterPro" id="IPR010074">
    <property type="entry name" value="PRibForGlyAmidine_synth_PurL"/>
</dbReference>
<comment type="subcellular location">
    <subcellularLocation>
        <location evidence="8">Cytoplasm</location>
    </subcellularLocation>
</comment>
<dbReference type="GO" id="GO:0005737">
    <property type="term" value="C:cytoplasm"/>
    <property type="evidence" value="ECO:0007669"/>
    <property type="project" value="UniProtKB-SubCell"/>
</dbReference>
<feature type="active site" evidence="8">
    <location>
        <position position="245"/>
    </location>
</feature>
<evidence type="ECO:0000259" key="11">
    <source>
        <dbReference type="Pfam" id="PF18072"/>
    </source>
</evidence>
<feature type="active site" description="Proton acceptor" evidence="8">
    <location>
        <position position="310"/>
    </location>
</feature>
<keyword evidence="7 8" id="KW-0460">Magnesium</keyword>
<evidence type="ECO:0000256" key="2">
    <source>
        <dbReference type="ARBA" id="ARBA00022598"/>
    </source>
</evidence>
<dbReference type="HAMAP" id="MF_00420">
    <property type="entry name" value="PurL_2"/>
    <property type="match status" value="1"/>
</dbReference>
<feature type="domain" description="PurM-like C-terminal" evidence="10">
    <location>
        <begin position="442"/>
        <end position="595"/>
    </location>
</feature>
<feature type="domain" description="Phosphoribosylformylglycinamidine synthase linker" evidence="11">
    <location>
        <begin position="208"/>
        <end position="248"/>
    </location>
</feature>
<accession>A0A2J0N2L5</accession>
<evidence type="ECO:0000256" key="7">
    <source>
        <dbReference type="ARBA" id="ARBA00022842"/>
    </source>
</evidence>
<dbReference type="InterPro" id="IPR041609">
    <property type="entry name" value="PurL_linker"/>
</dbReference>
<evidence type="ECO:0000313" key="12">
    <source>
        <dbReference type="EMBL" id="PJC49103.1"/>
    </source>
</evidence>
<sequence length="998" mass="110375">MISRIYVIPKIKDSRERLFLKSWNSLDISGKVKFVKIVDSYLLDSSLSSDQILKSAEILTNPIIEKFSINKILNEVAKFNYIIEIGFLPGVTDNVGNTARETILDLFHLRKDSNLKIYTSKIFIISGSIKLKDVQKIALSLYNPLIERAYITDVKEITKMRGLPQKAPEVILEKRTPVLFVSLNVSDEELKKIGREGVMDENGVRRGPLALDLESMKVIQEYFKKLGRNPKDIEIESLAQTWSEHCKHTIFANQIDDIKDGLYKTYIKGATNLIRKQKGYKDFCVSVFSDNSGGIIFDNDYLITHKVETHNSPSALDPFGGAITGIVGVNRDTIGFGLGAKPVANIYGFCFGNVENDKALYRDKEKKQKMFPPKRIMDGVIKGVNVGGNCSGIPTVSGFVKYDDRFRGKPLIFVGTVGIIPRNLPPSGEDKLGKLSHEKSAEAGDYIVVVGGRVGADGIHGATFSSVTMDSTSPATAVQIGDPITQKKLSDAIVKEARGMDLYNSITDNGAGGISCSIAEMAKECGGAVVDLEKVPLKYSGLQPWQIWISESQERMTLSVPKKKWTLWNRLMESHGVEATVVGEFTDSGRCVVKYENKTIMDIDLEFLHNGLPKRRLESESIVYTFLKPKTEKVSKSEIFEELLKNKNINGYSFISKQYDHEVQASSVLKPLSGRGQINTDAQVFRPLLSSEKGVVLSTGIYPSYGDISAYHMSACAIDTAIRNAISAGGTLSHLAILDNFCWCSSYNKNRLAQLVESVKACYDYAVGYGTPLISGKDSMFNDFKGYDEKGNPVAISIPPTLLISAIGVMKDIKKTISPEFKNIGDSIYLLGETHDELGASEYYKILAEKNKNNAIGNNVPKVDLEKNIETYLTLEEVIEKELVNSSLSLTSGGLAIALAKASIGGMLGCDISLDKIPGTSSSIDSLLFSESQGRILVSVSPKNINKFEKIIKDIHFKKIGNVSKDNKITIKYNNKKVIEKNIKRMFDIYHSFSNKME</sequence>
<feature type="binding site" evidence="8">
    <location>
        <position position="331"/>
    </location>
    <ligand>
        <name>substrate</name>
    </ligand>
</feature>
<dbReference type="SUPFAM" id="SSF56042">
    <property type="entry name" value="PurM C-terminal domain-like"/>
    <property type="match status" value="2"/>
</dbReference>
<protein>
    <recommendedName>
        <fullName evidence="8">Phosphoribosylformylglycinamidine synthase subunit PurL</fullName>
        <shortName evidence="8">FGAM synthase</shortName>
        <ecNumber evidence="8">6.3.5.3</ecNumber>
    </recommendedName>
    <alternativeName>
        <fullName evidence="8">Formylglycinamide ribonucleotide amidotransferase subunit II</fullName>
        <shortName evidence="8">FGAR amidotransferase II</shortName>
        <shortName evidence="8">FGAR-AT II</shortName>
    </alternativeName>
    <alternativeName>
        <fullName evidence="8">Glutamine amidotransferase PurL</fullName>
    </alternativeName>
    <alternativeName>
        <fullName evidence="8">Phosphoribosylformylglycinamidine synthase subunit II</fullName>
    </alternativeName>
</protein>
<keyword evidence="3 8" id="KW-0479">Metal-binding</keyword>
<name>A0A2J0N2L5_9BACT</name>
<dbReference type="InterPro" id="IPR036676">
    <property type="entry name" value="PurM-like_C_sf"/>
</dbReference>
<feature type="binding site" evidence="8">
    <location>
        <position position="508"/>
    </location>
    <ligand>
        <name>Mg(2+)</name>
        <dbReference type="ChEBI" id="CHEBI:18420"/>
        <label>2</label>
    </ligand>
</feature>
<keyword evidence="6 8" id="KW-0067">ATP-binding</keyword>
<evidence type="ECO:0000256" key="5">
    <source>
        <dbReference type="ARBA" id="ARBA00022755"/>
    </source>
</evidence>
<comment type="catalytic activity">
    <reaction evidence="8">
        <text>N(2)-formyl-N(1)-(5-phospho-beta-D-ribosyl)glycinamide + L-glutamine + ATP + H2O = 2-formamido-N(1)-(5-O-phospho-beta-D-ribosyl)acetamidine + L-glutamate + ADP + phosphate + H(+)</text>
        <dbReference type="Rhea" id="RHEA:17129"/>
        <dbReference type="ChEBI" id="CHEBI:15377"/>
        <dbReference type="ChEBI" id="CHEBI:15378"/>
        <dbReference type="ChEBI" id="CHEBI:29985"/>
        <dbReference type="ChEBI" id="CHEBI:30616"/>
        <dbReference type="ChEBI" id="CHEBI:43474"/>
        <dbReference type="ChEBI" id="CHEBI:58359"/>
        <dbReference type="ChEBI" id="CHEBI:147286"/>
        <dbReference type="ChEBI" id="CHEBI:147287"/>
        <dbReference type="ChEBI" id="CHEBI:456216"/>
        <dbReference type="EC" id="6.3.5.3"/>
    </reaction>
</comment>
<comment type="similarity">
    <text evidence="8">Belongs to the FGAMS family.</text>
</comment>
<feature type="binding site" evidence="8">
    <location>
        <position position="306"/>
    </location>
    <ligand>
        <name>ATP</name>
        <dbReference type="ChEBI" id="CHEBI:30616"/>
    </ligand>
</feature>
<comment type="pathway">
    <text evidence="8">Purine metabolism; IMP biosynthesis via de novo pathway; 5-amino-1-(5-phospho-D-ribosyl)imidazole from N(2)-formyl-N(1)-(5-phospho-D-ribosyl)glycinamide: step 1/2.</text>
</comment>
<dbReference type="EMBL" id="PFRK01000058">
    <property type="protein sequence ID" value="PJC49103.1"/>
    <property type="molecule type" value="Genomic_DNA"/>
</dbReference>
<dbReference type="InterPro" id="IPR016188">
    <property type="entry name" value="PurM-like_N"/>
</dbReference>
<evidence type="ECO:0000313" key="13">
    <source>
        <dbReference type="Proteomes" id="UP000231300"/>
    </source>
</evidence>
<feature type="binding site" evidence="8">
    <location>
        <position position="332"/>
    </location>
    <ligand>
        <name>Mg(2+)</name>
        <dbReference type="ChEBI" id="CHEBI:18420"/>
        <label>2</label>
    </ligand>
</feature>
<evidence type="ECO:0000259" key="10">
    <source>
        <dbReference type="Pfam" id="PF02769"/>
    </source>
</evidence>
<feature type="binding site" evidence="8">
    <location>
        <position position="739"/>
    </location>
    <ligand>
        <name>ATP</name>
        <dbReference type="ChEBI" id="CHEBI:30616"/>
    </ligand>
</feature>
<dbReference type="Pfam" id="PF02769">
    <property type="entry name" value="AIRS_C"/>
    <property type="match status" value="2"/>
</dbReference>
<dbReference type="Proteomes" id="UP000231300">
    <property type="component" value="Unassembled WGS sequence"/>
</dbReference>
<feature type="binding site" evidence="8">
    <location>
        <position position="479"/>
    </location>
    <ligand>
        <name>substrate</name>
    </ligand>
</feature>
<dbReference type="GO" id="GO:0006189">
    <property type="term" value="P:'de novo' IMP biosynthetic process"/>
    <property type="evidence" value="ECO:0007669"/>
    <property type="project" value="UniProtKB-UniRule"/>
</dbReference>
<comment type="caution">
    <text evidence="12">The sequence shown here is derived from an EMBL/GenBank/DDBJ whole genome shotgun (WGS) entry which is preliminary data.</text>
</comment>
<dbReference type="UniPathway" id="UPA00074">
    <property type="reaction ID" value="UER00128"/>
</dbReference>
<feature type="binding site" evidence="8">
    <location>
        <position position="308"/>
    </location>
    <ligand>
        <name>Mg(2+)</name>
        <dbReference type="ChEBI" id="CHEBI:18420"/>
        <label>1</label>
    </ligand>
</feature>